<gene>
    <name evidence="2" type="primary">cox1-I1</name>
</gene>
<sequence>ENKNKLSTLNNNNNNNNYNKLGPYLAGLIEGDGSIFISNNQNRNRYSPKIYIVFNLKDKGFAEYLCKILDIGQIEDKSKKGNYILWTITTIEDVYKLINLVNGYFRTPKHEALIKAIDWINNYIKESKRLKYDLKNPLMVYNKNKREEILSKISLIPVLGLDNSKLGSNGWLAGFTDADGNFSISLSLNSKKHNPRINLSYRLEITKVYKNHNTYISTYNILMKIATLFNTGLYSRERKEKLINQDRIKVYGSYIVSVNSVQNLLKVKEYFNKYPLLSSKYLDYKDWELMLDTIKLYNSSTNIKCVKLGKRLRLNYNSTRKDITWDYLKGNIINYK</sequence>
<evidence type="ECO:0000313" key="2">
    <source>
        <dbReference type="EMBL" id="ACU32829.1"/>
    </source>
</evidence>
<dbReference type="InterPro" id="IPR027434">
    <property type="entry name" value="Homing_endonucl"/>
</dbReference>
<dbReference type="RefSeq" id="YP_003127046.1">
    <property type="nucleotide sequence ID" value="NC_013145.2"/>
</dbReference>
<dbReference type="GO" id="GO:0005739">
    <property type="term" value="C:mitochondrion"/>
    <property type="evidence" value="ECO:0007669"/>
    <property type="project" value="UniProtKB-ARBA"/>
</dbReference>
<dbReference type="Gene3D" id="3.10.28.10">
    <property type="entry name" value="Homing endonucleases"/>
    <property type="match status" value="2"/>
</dbReference>
<keyword evidence="2" id="KW-0496">Mitochondrion</keyword>
<dbReference type="PANTHER" id="PTHR36181:SF6">
    <property type="entry name" value="INTRON-ENCODED LAGLIDADG ENDONUCLEASE FAMILY PROTEIN"/>
    <property type="match status" value="1"/>
</dbReference>
<feature type="domain" description="Homing endonuclease LAGLIDADG" evidence="1">
    <location>
        <begin position="172"/>
        <end position="288"/>
    </location>
</feature>
<dbReference type="SUPFAM" id="SSF55608">
    <property type="entry name" value="Homing endonucleases"/>
    <property type="match status" value="2"/>
</dbReference>
<dbReference type="EMBL" id="GQ354525">
    <property type="protein sequence ID" value="ACU32829.1"/>
    <property type="molecule type" value="Genomic_DNA"/>
</dbReference>
<dbReference type="GO" id="GO:0004519">
    <property type="term" value="F:endonuclease activity"/>
    <property type="evidence" value="ECO:0007669"/>
    <property type="project" value="InterPro"/>
</dbReference>
<name>C7FEX2_BRECS</name>
<dbReference type="InterPro" id="IPR051289">
    <property type="entry name" value="LAGLIDADG_Endonuclease"/>
</dbReference>
<dbReference type="GeneID" id="8363654"/>
<geneLocation type="mitochondrion" evidence="2"/>
<feature type="non-terminal residue" evidence="2">
    <location>
        <position position="1"/>
    </location>
</feature>
<dbReference type="InterPro" id="IPR004860">
    <property type="entry name" value="LAGLIDADG_dom"/>
</dbReference>
<accession>C7FEX2</accession>
<organism evidence="2">
    <name type="scientific">Brettanomyces custersianus</name>
    <name type="common">Yeast</name>
    <dbReference type="NCBI Taxonomy" id="13368"/>
    <lineage>
        <taxon>Eukaryota</taxon>
        <taxon>Fungi</taxon>
        <taxon>Dikarya</taxon>
        <taxon>Ascomycota</taxon>
        <taxon>Saccharomycotina</taxon>
        <taxon>Pichiomycetes</taxon>
        <taxon>Pichiales</taxon>
        <taxon>Pichiaceae</taxon>
        <taxon>Brettanomyces</taxon>
    </lineage>
</organism>
<dbReference type="PANTHER" id="PTHR36181">
    <property type="entry name" value="INTRON-ENCODED ENDONUCLEASE AI3-RELATED"/>
    <property type="match status" value="1"/>
</dbReference>
<feature type="domain" description="Homing endonuclease LAGLIDADG" evidence="1">
    <location>
        <begin position="25"/>
        <end position="116"/>
    </location>
</feature>
<dbReference type="Pfam" id="PF00961">
    <property type="entry name" value="LAGLIDADG_1"/>
    <property type="match status" value="2"/>
</dbReference>
<proteinExistence type="predicted"/>
<protein>
    <submittedName>
        <fullName evidence="2">Cox1-I1</fullName>
    </submittedName>
</protein>
<evidence type="ECO:0000259" key="1">
    <source>
        <dbReference type="Pfam" id="PF00961"/>
    </source>
</evidence>
<dbReference type="FunFam" id="3.10.28.10:FF:000007">
    <property type="entry name" value="Intron-encoded DNA endonuclease aI3"/>
    <property type="match status" value="1"/>
</dbReference>
<dbReference type="AlphaFoldDB" id="C7FEX2"/>
<reference evidence="2" key="1">
    <citation type="journal article" date="2010" name="FEMS Yeast Res.">
        <title>Mitochondrial genome from the facultative anaerobe and petite-positive yeast Dekkera bruxellensis contains the NADH dehydrogenase subunit genes.</title>
        <authorList>
            <person name="Prochazka E."/>
            <person name="Polakova S."/>
            <person name="Piskur J."/>
            <person name="Sulo P."/>
        </authorList>
    </citation>
    <scope>NUCLEOTIDE SEQUENCE</scope>
    <source>
        <strain evidence="2">CBS 4805</strain>
    </source>
</reference>